<dbReference type="InterPro" id="IPR038323">
    <property type="entry name" value="ArAE_1_C_sf"/>
</dbReference>
<evidence type="ECO:0000313" key="2">
    <source>
        <dbReference type="EMBL" id="MDY0408382.1"/>
    </source>
</evidence>
<evidence type="ECO:0000313" key="3">
    <source>
        <dbReference type="Proteomes" id="UP001275315"/>
    </source>
</evidence>
<dbReference type="PANTHER" id="PTHR40064:SF1">
    <property type="entry name" value="MEMBRANE PROTEIN"/>
    <property type="match status" value="1"/>
</dbReference>
<reference evidence="2 3" key="1">
    <citation type="submission" date="2023-10" db="EMBL/GenBank/DDBJ databases">
        <title>Virgibacillus soli CC-YMP-6 genome.</title>
        <authorList>
            <person name="Miliotis G."/>
            <person name="Sengupta P."/>
            <person name="Hameed A."/>
            <person name="Chuvochina M."/>
            <person name="Mcdonagh F."/>
            <person name="Simpson A.C."/>
            <person name="Singh N.K."/>
            <person name="Rekha P.D."/>
            <person name="Raman K."/>
            <person name="Hugenholtz P."/>
            <person name="Venkateswaran K."/>
        </authorList>
    </citation>
    <scope>NUCLEOTIDE SEQUENCE [LARGE SCALE GENOMIC DNA]</scope>
    <source>
        <strain evidence="2 3">CC-YMP-6</strain>
    </source>
</reference>
<sequence length="153" mass="18241">MDGKEIVETEEILEKALELVEVDRENHMLRSKHSYYDYFKMRNNQFELLQTMLLIVTQLPKKDVVTEQIADFFERLSYAVHPGNTAVIYLNELETLRKTFNQEELPKTKEEFETRANLFRLLSELERYLTLKKRFKESDVTLLKKTKRTGTTS</sequence>
<dbReference type="RefSeq" id="WP_320379122.1">
    <property type="nucleotide sequence ID" value="NZ_JAWDIQ010000001.1"/>
</dbReference>
<dbReference type="Pfam" id="PF11728">
    <property type="entry name" value="ArAE_1_C"/>
    <property type="match status" value="1"/>
</dbReference>
<accession>A0ABU5CPT2</accession>
<comment type="caution">
    <text evidence="2">The sequence shown here is derived from an EMBL/GenBank/DDBJ whole genome shotgun (WGS) entry which is preliminary data.</text>
</comment>
<dbReference type="InterPro" id="IPR021062">
    <property type="entry name" value="ArAE_1_C"/>
</dbReference>
<proteinExistence type="predicted"/>
<feature type="domain" description="Putative aromatic acid exporter C-terminal" evidence="1">
    <location>
        <begin position="2"/>
        <end position="133"/>
    </location>
</feature>
<evidence type="ECO:0000259" key="1">
    <source>
        <dbReference type="Pfam" id="PF11728"/>
    </source>
</evidence>
<dbReference type="Gene3D" id="1.20.120.940">
    <property type="entry name" value="Putative aromatic acid exporter, C-terminal domain"/>
    <property type="match status" value="1"/>
</dbReference>
<gene>
    <name evidence="2" type="ORF">RWD45_07180</name>
</gene>
<dbReference type="PANTHER" id="PTHR40064">
    <property type="entry name" value="MEMBRANE PROTEIN-RELATED"/>
    <property type="match status" value="1"/>
</dbReference>
<dbReference type="InterPro" id="IPR052984">
    <property type="entry name" value="UPF0421"/>
</dbReference>
<keyword evidence="3" id="KW-1185">Reference proteome</keyword>
<dbReference type="EMBL" id="JAWDIQ010000001">
    <property type="protein sequence ID" value="MDY0408382.1"/>
    <property type="molecule type" value="Genomic_DNA"/>
</dbReference>
<name>A0ABU5CPT2_9BACI</name>
<protein>
    <recommendedName>
        <fullName evidence="1">Putative aromatic acid exporter C-terminal domain-containing protein</fullName>
    </recommendedName>
</protein>
<dbReference type="Proteomes" id="UP001275315">
    <property type="component" value="Unassembled WGS sequence"/>
</dbReference>
<organism evidence="2 3">
    <name type="scientific">Paracerasibacillus soli</name>
    <dbReference type="NCBI Taxonomy" id="480284"/>
    <lineage>
        <taxon>Bacteria</taxon>
        <taxon>Bacillati</taxon>
        <taxon>Bacillota</taxon>
        <taxon>Bacilli</taxon>
        <taxon>Bacillales</taxon>
        <taxon>Bacillaceae</taxon>
        <taxon>Paracerasibacillus</taxon>
    </lineage>
</organism>